<evidence type="ECO:0000313" key="4">
    <source>
        <dbReference type="Proteomes" id="UP001498771"/>
    </source>
</evidence>
<feature type="transmembrane region" description="Helical" evidence="2">
    <location>
        <begin position="198"/>
        <end position="217"/>
    </location>
</feature>
<evidence type="ECO:0000313" key="3">
    <source>
        <dbReference type="EMBL" id="KAK7208407.1"/>
    </source>
</evidence>
<dbReference type="Proteomes" id="UP001498771">
    <property type="component" value="Unassembled WGS sequence"/>
</dbReference>
<proteinExistence type="predicted"/>
<keyword evidence="2" id="KW-0472">Membrane</keyword>
<feature type="transmembrane region" description="Helical" evidence="2">
    <location>
        <begin position="400"/>
        <end position="423"/>
    </location>
</feature>
<keyword evidence="4" id="KW-1185">Reference proteome</keyword>
<organism evidence="3 4">
    <name type="scientific">Myxozyma melibiosi</name>
    <dbReference type="NCBI Taxonomy" id="54550"/>
    <lineage>
        <taxon>Eukaryota</taxon>
        <taxon>Fungi</taxon>
        <taxon>Dikarya</taxon>
        <taxon>Ascomycota</taxon>
        <taxon>Saccharomycotina</taxon>
        <taxon>Lipomycetes</taxon>
        <taxon>Lipomycetales</taxon>
        <taxon>Lipomycetaceae</taxon>
        <taxon>Myxozyma</taxon>
    </lineage>
</organism>
<name>A0ABR1FF78_9ASCO</name>
<comment type="caution">
    <text evidence="3">The sequence shown here is derived from an EMBL/GenBank/DDBJ whole genome shotgun (WGS) entry which is preliminary data.</text>
</comment>
<dbReference type="EMBL" id="JBBJBU010000001">
    <property type="protein sequence ID" value="KAK7208407.1"/>
    <property type="molecule type" value="Genomic_DNA"/>
</dbReference>
<feature type="transmembrane region" description="Helical" evidence="2">
    <location>
        <begin position="341"/>
        <end position="361"/>
    </location>
</feature>
<keyword evidence="2" id="KW-1133">Transmembrane helix</keyword>
<dbReference type="Gene3D" id="3.30.40.10">
    <property type="entry name" value="Zinc/RING finger domain, C3HC4 (zinc finger)"/>
    <property type="match status" value="1"/>
</dbReference>
<dbReference type="InterPro" id="IPR013083">
    <property type="entry name" value="Znf_RING/FYVE/PHD"/>
</dbReference>
<reference evidence="3 4" key="1">
    <citation type="submission" date="2024-03" db="EMBL/GenBank/DDBJ databases">
        <title>Genome-scale model development and genomic sequencing of the oleaginous clade Lipomyces.</title>
        <authorList>
            <consortium name="Lawrence Berkeley National Laboratory"/>
            <person name="Czajka J.J."/>
            <person name="Han Y."/>
            <person name="Kim J."/>
            <person name="Mondo S.J."/>
            <person name="Hofstad B.A."/>
            <person name="Robles A."/>
            <person name="Haridas S."/>
            <person name="Riley R."/>
            <person name="LaButti K."/>
            <person name="Pangilinan J."/>
            <person name="Andreopoulos W."/>
            <person name="Lipzen A."/>
            <person name="Yan J."/>
            <person name="Wang M."/>
            <person name="Ng V."/>
            <person name="Grigoriev I.V."/>
            <person name="Spatafora J.W."/>
            <person name="Magnuson J.K."/>
            <person name="Baker S.E."/>
            <person name="Pomraning K.R."/>
        </authorList>
    </citation>
    <scope>NUCLEOTIDE SEQUENCE [LARGE SCALE GENOMIC DNA]</scope>
    <source>
        <strain evidence="3 4">Phaff 52-87</strain>
    </source>
</reference>
<evidence type="ECO:0000256" key="1">
    <source>
        <dbReference type="SAM" id="MobiDB-lite"/>
    </source>
</evidence>
<dbReference type="RefSeq" id="XP_064771440.1">
    <property type="nucleotide sequence ID" value="XM_064915152.1"/>
</dbReference>
<dbReference type="PANTHER" id="PTHR22696">
    <property type="entry name" value="E3 UBIQUITIN-PROTEIN LIGASE RNF26"/>
    <property type="match status" value="1"/>
</dbReference>
<feature type="transmembrane region" description="Helical" evidence="2">
    <location>
        <begin position="238"/>
        <end position="259"/>
    </location>
</feature>
<accession>A0ABR1FF78</accession>
<keyword evidence="2" id="KW-0812">Transmembrane</keyword>
<evidence type="ECO:0000256" key="2">
    <source>
        <dbReference type="SAM" id="Phobius"/>
    </source>
</evidence>
<dbReference type="GeneID" id="90040664"/>
<dbReference type="PANTHER" id="PTHR22696:SF1">
    <property type="entry name" value="E3 UBIQUITIN-PROTEIN LIGASE RNF26"/>
    <property type="match status" value="1"/>
</dbReference>
<feature type="transmembrane region" description="Helical" evidence="2">
    <location>
        <begin position="20"/>
        <end position="41"/>
    </location>
</feature>
<protein>
    <submittedName>
        <fullName evidence="3">Uncharacterized protein</fullName>
    </submittedName>
</protein>
<feature type="region of interest" description="Disordered" evidence="1">
    <location>
        <begin position="704"/>
        <end position="740"/>
    </location>
</feature>
<feature type="compositionally biased region" description="Low complexity" evidence="1">
    <location>
        <begin position="572"/>
        <end position="595"/>
    </location>
</feature>
<gene>
    <name evidence="3" type="ORF">BZA70DRAFT_49971</name>
</gene>
<feature type="compositionally biased region" description="Acidic residues" evidence="1">
    <location>
        <begin position="718"/>
        <end position="738"/>
    </location>
</feature>
<dbReference type="Pfam" id="PF13920">
    <property type="entry name" value="zf-C3HC4_3"/>
    <property type="match status" value="1"/>
</dbReference>
<feature type="region of interest" description="Disordered" evidence="1">
    <location>
        <begin position="572"/>
        <end position="599"/>
    </location>
</feature>
<sequence>MVVHRRKSAEESSSISLSILYVKMSASSCFISAIFDCFLVSKKSYFASLMYRWILFDTPILVISQFKRILIPITHCFPTTISRKLSDRARPNLKSERDMDAVAAIQDRLNFMMSLENTSSLAESAASVLTSAPTAAAVASSTPSVSSHAVATAAAVAGESVSSSPVMTQLARIFKSLAAVIVKQTTEVDIPDRRLGSFVTYLTSPFALLCMLMAVILNRTVVFASVRRPRTMPFFLRLLVRLVAIVQLTRAIGPLIVALKCYSTGLAPYIPEYFAVATPEECPKPDILWSLYKAFCTGHFVETFSSALQGRLPSRDTGMTLFEYSLAFQEAQSAQRPSVEVLVVSLLWAFNYLIFLIISVFDLQHYRLIPSTVFGMISLSYFGVSAVLNDRAQYFPTVWIIGFAPHLAVLCVIILCGTIYTLAALCSGGTANLHATVQTVNISLAEDFYSCLLKLGILVLTSAADVTYMAEGPALAVPARTWIEALEFQKRPGFESIDEPPETAESAAASSAAGSSLRRRIKFSASNLVSENSSSTIDSSAFGAQLIRRRRHSRSGRRRSSAGFAGGFLSSPLSSSTRASTSSSSAVGPSSGYASENTRVGNGLSGLDSAGGQRRKGADRFRWFVIAYRIRMAYILVVWTFRMCRDIVRRGVLNIRRKLFGYEIPETEENTNVNADRGFVNALIFGSFTEDEWYSALVNGAEFPEDDESGEFSPESNNDVEEEDDDYEDDDGDAEEDNEGKVVVASYASRSADLELFPELEGSDMSLATLLNPRDDDERHLADIMRAHLSANQIMTRNQMLNYQQYQQQQQQQIDDEGWYSDDSDSDIFEAENLAALINEIRSSKKQTSRAHSGFDDDDADDIRYQPSLCVVCQASQRSIVLWPCKCVAICEDCRASLAVRNFKGCVCCRRDVVSYSKLYVP</sequence>
<feature type="transmembrane region" description="Helical" evidence="2">
    <location>
        <begin position="368"/>
        <end position="388"/>
    </location>
</feature>